<dbReference type="InterPro" id="IPR029017">
    <property type="entry name" value="Enolase-like_N"/>
</dbReference>
<dbReference type="AlphaFoldDB" id="A0A098AY27"/>
<reference evidence="10 11" key="2">
    <citation type="submission" date="2015-12" db="EMBL/GenBank/DDBJ databases">
        <title>Draft Genome Sequence of Desulfitobacterium hafniense Strain DH, a Sulfate-reducing Bacterium Isolated from Paddy Soils.</title>
        <authorList>
            <person name="Bao P."/>
            <person name="Zhang X."/>
            <person name="Li G."/>
        </authorList>
    </citation>
    <scope>NUCLEOTIDE SEQUENCE [LARGE SCALE GENOMIC DNA]</scope>
    <source>
        <strain evidence="10 11">DH</strain>
    </source>
</reference>
<dbReference type="SFLD" id="SFLDS00001">
    <property type="entry name" value="Enolase"/>
    <property type="match status" value="1"/>
</dbReference>
<feature type="binding site" evidence="7">
    <location>
        <position position="213"/>
    </location>
    <ligand>
        <name>Mg(2+)</name>
        <dbReference type="ChEBI" id="CHEBI:18420"/>
    </ligand>
</feature>
<dbReference type="SUPFAM" id="SSF54826">
    <property type="entry name" value="Enolase N-terminal domain-like"/>
    <property type="match status" value="1"/>
</dbReference>
<feature type="domain" description="Mandelate racemase/muconate lactonizing enzyme C-terminal" evidence="8">
    <location>
        <begin position="142"/>
        <end position="234"/>
    </location>
</feature>
<feature type="binding site" evidence="7">
    <location>
        <position position="188"/>
    </location>
    <ligand>
        <name>Mg(2+)</name>
        <dbReference type="ChEBI" id="CHEBI:18420"/>
    </ligand>
</feature>
<proteinExistence type="inferred from homology"/>
<name>A0A098AY27_DESHA</name>
<dbReference type="SUPFAM" id="SSF51604">
    <property type="entry name" value="Enolase C-terminal domain-like"/>
    <property type="match status" value="1"/>
</dbReference>
<dbReference type="CDD" id="cd03317">
    <property type="entry name" value="NAAAR"/>
    <property type="match status" value="1"/>
</dbReference>
<dbReference type="SFLD" id="SFLDG00180">
    <property type="entry name" value="muconate_cycloisomerase"/>
    <property type="match status" value="1"/>
</dbReference>
<dbReference type="Gene3D" id="3.30.390.10">
    <property type="entry name" value="Enolase-like, N-terminal domain"/>
    <property type="match status" value="1"/>
</dbReference>
<dbReference type="EMBL" id="LK996017">
    <property type="protein sequence ID" value="CDX00516.1"/>
    <property type="molecule type" value="Genomic_DNA"/>
</dbReference>
<dbReference type="SFLD" id="SFLDF00009">
    <property type="entry name" value="o-succinylbenzoate_synthase"/>
    <property type="match status" value="1"/>
</dbReference>
<keyword evidence="4 7" id="KW-0460">Magnesium</keyword>
<evidence type="ECO:0000256" key="2">
    <source>
        <dbReference type="ARBA" id="ARBA00022428"/>
    </source>
</evidence>
<dbReference type="GO" id="GO:0000287">
    <property type="term" value="F:magnesium ion binding"/>
    <property type="evidence" value="ECO:0007669"/>
    <property type="project" value="UniProtKB-UniRule"/>
</dbReference>
<comment type="pathway">
    <text evidence="7">Quinol/quinone metabolism; menaquinone biosynthesis.</text>
</comment>
<comment type="function">
    <text evidence="7">Converts 2-succinyl-6-hydroxy-2,4-cyclohexadiene-1-carboxylate (SHCHC) to 2-succinylbenzoate (OSB).</text>
</comment>
<organism evidence="9">
    <name type="scientific">Desulfitobacterium hafniense</name>
    <name type="common">Desulfitobacterium frappieri</name>
    <dbReference type="NCBI Taxonomy" id="49338"/>
    <lineage>
        <taxon>Bacteria</taxon>
        <taxon>Bacillati</taxon>
        <taxon>Bacillota</taxon>
        <taxon>Clostridia</taxon>
        <taxon>Eubacteriales</taxon>
        <taxon>Desulfitobacteriaceae</taxon>
        <taxon>Desulfitobacterium</taxon>
    </lineage>
</organism>
<dbReference type="GO" id="GO:0009234">
    <property type="term" value="P:menaquinone biosynthetic process"/>
    <property type="evidence" value="ECO:0007669"/>
    <property type="project" value="UniProtKB-UniRule"/>
</dbReference>
<evidence type="ECO:0000256" key="3">
    <source>
        <dbReference type="ARBA" id="ARBA00022723"/>
    </source>
</evidence>
<evidence type="ECO:0000313" key="10">
    <source>
        <dbReference type="EMBL" id="KTE92947.1"/>
    </source>
</evidence>
<feature type="active site" description="Proton donor" evidence="7">
    <location>
        <position position="163"/>
    </location>
</feature>
<comment type="cofactor">
    <cofactor evidence="1 7">
        <name>a divalent metal cation</name>
        <dbReference type="ChEBI" id="CHEBI:60240"/>
    </cofactor>
</comment>
<evidence type="ECO:0000256" key="5">
    <source>
        <dbReference type="ARBA" id="ARBA00023239"/>
    </source>
</evidence>
<evidence type="ECO:0000256" key="6">
    <source>
        <dbReference type="ARBA" id="ARBA00029491"/>
    </source>
</evidence>
<dbReference type="RefSeq" id="WP_005810058.1">
    <property type="nucleotide sequence ID" value="NZ_CABKQQ010000025.1"/>
</dbReference>
<dbReference type="OrthoDB" id="9774531at2"/>
<feature type="binding site" evidence="7">
    <location>
        <position position="238"/>
    </location>
    <ligand>
        <name>Mg(2+)</name>
        <dbReference type="ChEBI" id="CHEBI:18420"/>
    </ligand>
</feature>
<dbReference type="PANTHER" id="PTHR48073">
    <property type="entry name" value="O-SUCCINYLBENZOATE SYNTHASE-RELATED"/>
    <property type="match status" value="1"/>
</dbReference>
<keyword evidence="3 7" id="KW-0479">Metal-binding</keyword>
<keyword evidence="5 7" id="KW-0456">Lyase</keyword>
<evidence type="ECO:0000313" key="11">
    <source>
        <dbReference type="Proteomes" id="UP000054623"/>
    </source>
</evidence>
<dbReference type="InterPro" id="IPR047585">
    <property type="entry name" value="MenC"/>
</dbReference>
<dbReference type="HAMAP" id="MF_01933">
    <property type="entry name" value="MenC_2"/>
    <property type="match status" value="1"/>
</dbReference>
<evidence type="ECO:0000256" key="1">
    <source>
        <dbReference type="ARBA" id="ARBA00001968"/>
    </source>
</evidence>
<dbReference type="Proteomes" id="UP000054623">
    <property type="component" value="Unassembled WGS sequence"/>
</dbReference>
<comment type="catalytic activity">
    <reaction evidence="7">
        <text>(1R,6R)-6-hydroxy-2-succinyl-cyclohexa-2,4-diene-1-carboxylate = 2-succinylbenzoate + H2O</text>
        <dbReference type="Rhea" id="RHEA:10196"/>
        <dbReference type="ChEBI" id="CHEBI:15377"/>
        <dbReference type="ChEBI" id="CHEBI:18325"/>
        <dbReference type="ChEBI" id="CHEBI:58689"/>
        <dbReference type="EC" id="4.2.1.113"/>
    </reaction>
</comment>
<dbReference type="Gene3D" id="3.20.20.120">
    <property type="entry name" value="Enolase-like C-terminal domain"/>
    <property type="match status" value="1"/>
</dbReference>
<evidence type="ECO:0000256" key="4">
    <source>
        <dbReference type="ARBA" id="ARBA00022842"/>
    </source>
</evidence>
<dbReference type="Pfam" id="PF13378">
    <property type="entry name" value="MR_MLE_C"/>
    <property type="match status" value="1"/>
</dbReference>
<dbReference type="PANTHER" id="PTHR48073:SF5">
    <property type="entry name" value="O-SUCCINYLBENZOATE SYNTHASE"/>
    <property type="match status" value="1"/>
</dbReference>
<accession>A0A098AY27</accession>
<dbReference type="EMBL" id="LOCK01000010">
    <property type="protein sequence ID" value="KTE92947.1"/>
    <property type="molecule type" value="Genomic_DNA"/>
</dbReference>
<evidence type="ECO:0000313" key="9">
    <source>
        <dbReference type="EMBL" id="CDX00516.1"/>
    </source>
</evidence>
<dbReference type="InterPro" id="IPR010197">
    <property type="entry name" value="OSBS/NAAAR"/>
</dbReference>
<dbReference type="PATRIC" id="fig|49338.4.peg.670"/>
<dbReference type="InterPro" id="IPR029065">
    <property type="entry name" value="Enolase_C-like"/>
</dbReference>
<feature type="active site" description="Proton acceptor" evidence="7">
    <location>
        <position position="262"/>
    </location>
</feature>
<dbReference type="EC" id="4.2.1.113" evidence="6 7"/>
<dbReference type="InterPro" id="IPR036849">
    <property type="entry name" value="Enolase-like_C_sf"/>
</dbReference>
<dbReference type="UniPathway" id="UPA00079"/>
<dbReference type="GO" id="GO:0043748">
    <property type="term" value="F:O-succinylbenzoate synthase activity"/>
    <property type="evidence" value="ECO:0007669"/>
    <property type="project" value="UniProtKB-EC"/>
</dbReference>
<dbReference type="InterPro" id="IPR013342">
    <property type="entry name" value="Mandelate_racemase_C"/>
</dbReference>
<evidence type="ECO:0000259" key="8">
    <source>
        <dbReference type="SMART" id="SM00922"/>
    </source>
</evidence>
<sequence>MRIEKIEVFHLCMPMKFNFKSSQALLHQRETLVIKVTDELGHSGFGEVVAFKEPFYTGETLPRAKEVLLQRLLPQLLEGEIPHPFAIHSWPDLGYPMAVAGVENALLDGFTRRQQQSIMDAVFDEETQERIYGGMVLGDLEPAILLRQIEDYRQEGYVRFKIKIKPGDGFAKLQRVREKYPDLMLLADANRSFQAEQIPELRKIDQLGLLCLEEPLASGDPVSYQRLQEQMLTPLCLDESIQTKADLIQAAELRACQAVNLKVGRVGGLAYVKQMIEICRRHKIHYWIGSMMESGISKILHVHLASLKDNYIPGDLSSSRRYFARDVIQPEITVQRGRIQVPRGPGLGVEIDEEALNYYALDHRVLERGVGPGINGSS</sequence>
<dbReference type="NCBIfam" id="TIGR01928">
    <property type="entry name" value="menC_lowGC_arch"/>
    <property type="match status" value="1"/>
</dbReference>
<comment type="pathway">
    <text evidence="7">Quinol/quinone metabolism; 1,4-dihydroxy-2-naphthoate biosynthesis; 1,4-dihydroxy-2-naphthoate from chorismate: step 4/7.</text>
</comment>
<protein>
    <recommendedName>
        <fullName evidence="6 7">o-succinylbenzoate synthase</fullName>
        <shortName evidence="7">OSB synthase</shortName>
        <shortName evidence="7">OSBS</shortName>
        <ecNumber evidence="6 7">4.2.1.113</ecNumber>
    </recommendedName>
    <alternativeName>
        <fullName evidence="7">4-(2'-carboxyphenyl)-4-oxybutyric acid synthase</fullName>
    </alternativeName>
    <alternativeName>
        <fullName evidence="7">o-succinylbenzoic acid synthase</fullName>
    </alternativeName>
</protein>
<dbReference type="UniPathway" id="UPA01057">
    <property type="reaction ID" value="UER00165"/>
</dbReference>
<gene>
    <name evidence="7" type="primary">menC</name>
    <name evidence="10" type="ORF">AT727_17320</name>
    <name evidence="9" type="ORF">DPCES_0629</name>
</gene>
<reference evidence="9" key="1">
    <citation type="submission" date="2014-07" db="EMBL/GenBank/DDBJ databases">
        <authorList>
            <person name="Hornung V.Bastian."/>
        </authorList>
    </citation>
    <scope>NUCLEOTIDE SEQUENCE</scope>
    <source>
        <strain evidence="9">PCE-S</strain>
    </source>
</reference>
<dbReference type="SMART" id="SM00922">
    <property type="entry name" value="MR_MLE"/>
    <property type="match status" value="1"/>
</dbReference>
<keyword evidence="2 7" id="KW-0474">Menaquinone biosynthesis</keyword>
<comment type="similarity">
    <text evidence="7">Belongs to the mandelate racemase/muconate lactonizing enzyme family. MenC type 2 subfamily.</text>
</comment>
<evidence type="ECO:0000256" key="7">
    <source>
        <dbReference type="HAMAP-Rule" id="MF_01933"/>
    </source>
</evidence>